<evidence type="ECO:0000313" key="3">
    <source>
        <dbReference type="Proteomes" id="UP000008144"/>
    </source>
</evidence>
<dbReference type="GeneTree" id="ENSGT00940000163305"/>
<dbReference type="HOGENOM" id="CLU_1227196_0_0_1"/>
<proteinExistence type="predicted"/>
<keyword evidence="3" id="KW-1185">Reference proteome</keyword>
<dbReference type="Proteomes" id="UP000008144">
    <property type="component" value="Unassembled WGS sequence"/>
</dbReference>
<protein>
    <recommendedName>
        <fullName evidence="1">SUEL-type lectin domain-containing protein</fullName>
    </recommendedName>
</protein>
<dbReference type="CDD" id="cd22828">
    <property type="entry name" value="Gal_Rha_Lectin_EVA1_EVA1C_rpt1"/>
    <property type="match status" value="1"/>
</dbReference>
<evidence type="ECO:0000259" key="1">
    <source>
        <dbReference type="PROSITE" id="PS50228"/>
    </source>
</evidence>
<dbReference type="AlphaFoldDB" id="F6RW25"/>
<name>F6RW25_CIOIN</name>
<accession>F6RW25</accession>
<reference evidence="3" key="1">
    <citation type="journal article" date="2002" name="Science">
        <title>The draft genome of Ciona intestinalis: insights into chordate and vertebrate origins.</title>
        <authorList>
            <person name="Dehal P."/>
            <person name="Satou Y."/>
            <person name="Campbell R.K."/>
            <person name="Chapman J."/>
            <person name="Degnan B."/>
            <person name="De Tomaso A."/>
            <person name="Davidson B."/>
            <person name="Di Gregorio A."/>
            <person name="Gelpke M."/>
            <person name="Goodstein D.M."/>
            <person name="Harafuji N."/>
            <person name="Hastings K.E."/>
            <person name="Ho I."/>
            <person name="Hotta K."/>
            <person name="Huang W."/>
            <person name="Kawashima T."/>
            <person name="Lemaire P."/>
            <person name="Martinez D."/>
            <person name="Meinertzhagen I.A."/>
            <person name="Necula S."/>
            <person name="Nonaka M."/>
            <person name="Putnam N."/>
            <person name="Rash S."/>
            <person name="Saiga H."/>
            <person name="Satake M."/>
            <person name="Terry A."/>
            <person name="Yamada L."/>
            <person name="Wang H.G."/>
            <person name="Awazu S."/>
            <person name="Azumi K."/>
            <person name="Boore J."/>
            <person name="Branno M."/>
            <person name="Chin-Bow S."/>
            <person name="DeSantis R."/>
            <person name="Doyle S."/>
            <person name="Francino P."/>
            <person name="Keys D.N."/>
            <person name="Haga S."/>
            <person name="Hayashi H."/>
            <person name="Hino K."/>
            <person name="Imai K.S."/>
            <person name="Inaba K."/>
            <person name="Kano S."/>
            <person name="Kobayashi K."/>
            <person name="Kobayashi M."/>
            <person name="Lee B.I."/>
            <person name="Makabe K.W."/>
            <person name="Manohar C."/>
            <person name="Matassi G."/>
            <person name="Medina M."/>
            <person name="Mochizuki Y."/>
            <person name="Mount S."/>
            <person name="Morishita T."/>
            <person name="Miura S."/>
            <person name="Nakayama A."/>
            <person name="Nishizaka S."/>
            <person name="Nomoto H."/>
            <person name="Ohta F."/>
            <person name="Oishi K."/>
            <person name="Rigoutsos I."/>
            <person name="Sano M."/>
            <person name="Sasaki A."/>
            <person name="Sasakura Y."/>
            <person name="Shoguchi E."/>
            <person name="Shin-i T."/>
            <person name="Spagnuolo A."/>
            <person name="Stainier D."/>
            <person name="Suzuki M.M."/>
            <person name="Tassy O."/>
            <person name="Takatori N."/>
            <person name="Tokuoka M."/>
            <person name="Yagi K."/>
            <person name="Yoshizaki F."/>
            <person name="Wada S."/>
            <person name="Zhang C."/>
            <person name="Hyatt P.D."/>
            <person name="Larimer F."/>
            <person name="Detter C."/>
            <person name="Doggett N."/>
            <person name="Glavina T."/>
            <person name="Hawkins T."/>
            <person name="Richardson P."/>
            <person name="Lucas S."/>
            <person name="Kohara Y."/>
            <person name="Levine M."/>
            <person name="Satoh N."/>
            <person name="Rokhsar D.S."/>
        </authorList>
    </citation>
    <scope>NUCLEOTIDE SEQUENCE [LARGE SCALE GENOMIC DNA]</scope>
</reference>
<dbReference type="Ensembl" id="ENSCINT00000028009.2">
    <property type="protein sequence ID" value="ENSCINP00000027763.2"/>
    <property type="gene ID" value="ENSCING00000015812.2"/>
</dbReference>
<dbReference type="InterPro" id="IPR043159">
    <property type="entry name" value="Lectin_gal-bd_sf"/>
</dbReference>
<evidence type="ECO:0000313" key="2">
    <source>
        <dbReference type="Ensembl" id="ENSCINP00000027763.2"/>
    </source>
</evidence>
<dbReference type="Gene3D" id="2.60.120.740">
    <property type="match status" value="1"/>
</dbReference>
<dbReference type="InterPro" id="IPR000922">
    <property type="entry name" value="Lectin_gal-bd_dom"/>
</dbReference>
<sequence length="226" mass="25464">MKQATKQQYDEVIFDDATMTYSDVTNERQIPRKRSRLKPLLMLCRIFLIIQVSQLFSLASGDYYQGYLNHIIRNQTSSACETSVPGYLFIRCPQMTTISIQGAMYGRKVPSTMMCPVYSSILSPAALIGIKENTNCEAETSLAKTVTVCQDKRVCQLLVHPREFGKDPCPDTSKYLTVTYKCRLKTESFRKRGSCRDASVRLRCPRGAASTPNVIAVYNVTITDNP</sequence>
<organism evidence="2 3">
    <name type="scientific">Ciona intestinalis</name>
    <name type="common">Transparent sea squirt</name>
    <name type="synonym">Ascidia intestinalis</name>
    <dbReference type="NCBI Taxonomy" id="7719"/>
    <lineage>
        <taxon>Eukaryota</taxon>
        <taxon>Metazoa</taxon>
        <taxon>Chordata</taxon>
        <taxon>Tunicata</taxon>
        <taxon>Ascidiacea</taxon>
        <taxon>Phlebobranchia</taxon>
        <taxon>Cionidae</taxon>
        <taxon>Ciona</taxon>
    </lineage>
</organism>
<dbReference type="PROSITE" id="PS50228">
    <property type="entry name" value="SUEL_LECTIN"/>
    <property type="match status" value="1"/>
</dbReference>
<reference evidence="2" key="3">
    <citation type="submission" date="2025-09" db="UniProtKB">
        <authorList>
            <consortium name="Ensembl"/>
        </authorList>
    </citation>
    <scope>IDENTIFICATION</scope>
</reference>
<dbReference type="InParanoid" id="F6RW25"/>
<dbReference type="STRING" id="7719.ENSCINP00000027763"/>
<dbReference type="Pfam" id="PF02140">
    <property type="entry name" value="SUEL_Lectin"/>
    <property type="match status" value="1"/>
</dbReference>
<dbReference type="PANTHER" id="PTHR46780">
    <property type="entry name" value="PROTEIN EVA-1"/>
    <property type="match status" value="1"/>
</dbReference>
<reference evidence="2" key="2">
    <citation type="submission" date="2025-08" db="UniProtKB">
        <authorList>
            <consortium name="Ensembl"/>
        </authorList>
    </citation>
    <scope>IDENTIFICATION</scope>
</reference>
<dbReference type="OMA" id="NERQIPR"/>
<feature type="domain" description="SUEL-type lectin" evidence="1">
    <location>
        <begin position="90"/>
        <end position="183"/>
    </location>
</feature>
<dbReference type="GO" id="GO:0030246">
    <property type="term" value="F:carbohydrate binding"/>
    <property type="evidence" value="ECO:0007669"/>
    <property type="project" value="InterPro"/>
</dbReference>